<feature type="compositionally biased region" description="Low complexity" evidence="1">
    <location>
        <begin position="33"/>
        <end position="68"/>
    </location>
</feature>
<protein>
    <submittedName>
        <fullName evidence="2">Uncharacterized protein</fullName>
    </submittedName>
</protein>
<dbReference type="EMBL" id="KV875103">
    <property type="protein sequence ID" value="OIW24611.1"/>
    <property type="molecule type" value="Genomic_DNA"/>
</dbReference>
<dbReference type="OrthoDB" id="5334244at2759"/>
<keyword evidence="3" id="KW-1185">Reference proteome</keyword>
<dbReference type="InParanoid" id="A0A1J7IBC3"/>
<evidence type="ECO:0000256" key="1">
    <source>
        <dbReference type="SAM" id="MobiDB-lite"/>
    </source>
</evidence>
<dbReference type="Proteomes" id="UP000182658">
    <property type="component" value="Unassembled WGS sequence"/>
</dbReference>
<dbReference type="AlphaFoldDB" id="A0A1J7IBC3"/>
<feature type="compositionally biased region" description="Basic and acidic residues" evidence="1">
    <location>
        <begin position="120"/>
        <end position="150"/>
    </location>
</feature>
<evidence type="ECO:0000313" key="3">
    <source>
        <dbReference type="Proteomes" id="UP000182658"/>
    </source>
</evidence>
<proteinExistence type="predicted"/>
<feature type="region of interest" description="Disordered" evidence="1">
    <location>
        <begin position="1"/>
        <end position="162"/>
    </location>
</feature>
<accession>A0A1J7IBC3</accession>
<feature type="compositionally biased region" description="Low complexity" evidence="1">
    <location>
        <begin position="1"/>
        <end position="15"/>
    </location>
</feature>
<organism evidence="2 3">
    <name type="scientific">Coniochaeta ligniaria NRRL 30616</name>
    <dbReference type="NCBI Taxonomy" id="1408157"/>
    <lineage>
        <taxon>Eukaryota</taxon>
        <taxon>Fungi</taxon>
        <taxon>Dikarya</taxon>
        <taxon>Ascomycota</taxon>
        <taxon>Pezizomycotina</taxon>
        <taxon>Sordariomycetes</taxon>
        <taxon>Sordariomycetidae</taxon>
        <taxon>Coniochaetales</taxon>
        <taxon>Coniochaetaceae</taxon>
        <taxon>Coniochaeta</taxon>
    </lineage>
</organism>
<gene>
    <name evidence="2" type="ORF">CONLIGDRAFT_100688</name>
</gene>
<evidence type="ECO:0000313" key="2">
    <source>
        <dbReference type="EMBL" id="OIW24611.1"/>
    </source>
</evidence>
<reference evidence="2 3" key="1">
    <citation type="submission" date="2016-10" db="EMBL/GenBank/DDBJ databases">
        <title>Draft genome sequence of Coniochaeta ligniaria NRRL30616, a lignocellulolytic fungus for bioabatement of inhibitors in plant biomass hydrolysates.</title>
        <authorList>
            <consortium name="DOE Joint Genome Institute"/>
            <person name="Jimenez D.J."/>
            <person name="Hector R.E."/>
            <person name="Riley R."/>
            <person name="Sun H."/>
            <person name="Grigoriev I.V."/>
            <person name="Van Elsas J.D."/>
            <person name="Nichols N.N."/>
        </authorList>
    </citation>
    <scope>NUCLEOTIDE SEQUENCE [LARGE SCALE GENOMIC DNA]</scope>
    <source>
        <strain evidence="2 3">NRRL 30616</strain>
    </source>
</reference>
<sequence length="162" mass="17136">MQRFTSALRLRALRPSPLPRKTPSLPIAFIRNTSTSAPKSAESASAESGGSRSKSAAESQSSSASAASNPGAMPDSLSDGDMRGRTGGGKPLDASDHAPPQPKVWNHAVSGKTPGEGLTEEQKAEVDEHNRDFEKKHDRANPAENDKVDKNFWAGRDGGSKD</sequence>
<name>A0A1J7IBC3_9PEZI</name>